<evidence type="ECO:0000256" key="1">
    <source>
        <dbReference type="ARBA" id="ARBA00009986"/>
    </source>
</evidence>
<dbReference type="PROSITE" id="PS00070">
    <property type="entry name" value="ALDEHYDE_DEHYDR_CYS"/>
    <property type="match status" value="1"/>
</dbReference>
<dbReference type="PANTHER" id="PTHR43353:SF5">
    <property type="entry name" value="SUCCINATE-SEMIALDEHYDE DEHYDROGENASE, MITOCHONDRIAL"/>
    <property type="match status" value="1"/>
</dbReference>
<dbReference type="CDD" id="cd07103">
    <property type="entry name" value="ALDH_F5_SSADH_GabD"/>
    <property type="match status" value="1"/>
</dbReference>
<evidence type="ECO:0000313" key="7">
    <source>
        <dbReference type="Proteomes" id="UP000321323"/>
    </source>
</evidence>
<keyword evidence="7" id="KW-1185">Reference proteome</keyword>
<dbReference type="InterPro" id="IPR015590">
    <property type="entry name" value="Aldehyde_DH_dom"/>
</dbReference>
<dbReference type="InterPro" id="IPR016162">
    <property type="entry name" value="Ald_DH_N"/>
</dbReference>
<dbReference type="EMBL" id="CP136508">
    <property type="protein sequence ID" value="WUR13397.1"/>
    <property type="molecule type" value="Genomic_DNA"/>
</dbReference>
<evidence type="ECO:0000256" key="3">
    <source>
        <dbReference type="PROSITE-ProRule" id="PRU10007"/>
    </source>
</evidence>
<dbReference type="InterPro" id="IPR010102">
    <property type="entry name" value="Succ_semiAld_DH"/>
</dbReference>
<sequence length="483" mass="51664">MQLKDPTLLRQQAYIDGAWLDADNGETHPVTNPATGEHLGTIPMMGTAETRRAIEAANAAWPAWRKKTAKERAAVLRKWYDLIMANADDLALLMTTEQGKPLAEAKGEVVFGASFIEWFAEEAKRVHGDTLASPWPDRRLIVTKEPIGVCAAITPWNFPLAMITRKVGPALAAGCPMVLKPAESTPFSALALAALAEQAGVPKGVFSVVTGSPKEIGAEMCANPIVRKLTFTGSTAVGRILMQQCAPTIKKLSLELGGNAPFIVFDDADLDAAVEGAIASKYRNAGQTCVCANRIYVQDGVYDVFAEKFTAAVNKLKVGNGVEQGVTQGPLIDEKAVQKVEQHVADALAKGGRLLTGGHRHALGHSFFEPTVIADVNNDMIVATEETFGPLAPLFRFKTDDEAVALANSTEFGLAAYFYSRDIGRIWRVSEGLESGMVGVNTGLISNEIAPFGGVKQSGLGREGSKYGIDDYLVIKYVCLGGI</sequence>
<proteinExistence type="inferred from homology"/>
<protein>
    <submittedName>
        <fullName evidence="6">NADP-dependent succinate-semialdehyde dehydrogenase</fullName>
    </submittedName>
</protein>
<dbReference type="PROSITE" id="PS00687">
    <property type="entry name" value="ALDEHYDE_DEHYDR_GLU"/>
    <property type="match status" value="1"/>
</dbReference>
<name>A0ABZ1UKX8_9BURK</name>
<evidence type="ECO:0000256" key="2">
    <source>
        <dbReference type="ARBA" id="ARBA00023002"/>
    </source>
</evidence>
<feature type="domain" description="Aldehyde dehydrogenase" evidence="5">
    <location>
        <begin position="19"/>
        <end position="478"/>
    </location>
</feature>
<evidence type="ECO:0000259" key="5">
    <source>
        <dbReference type="Pfam" id="PF00171"/>
    </source>
</evidence>
<keyword evidence="2 4" id="KW-0560">Oxidoreductase</keyword>
<evidence type="ECO:0000256" key="4">
    <source>
        <dbReference type="RuleBase" id="RU003345"/>
    </source>
</evidence>
<dbReference type="Proteomes" id="UP000321323">
    <property type="component" value="Chromosome"/>
</dbReference>
<dbReference type="InterPro" id="IPR016163">
    <property type="entry name" value="Ald_DH_C"/>
</dbReference>
<organism evidence="6 7">
    <name type="scientific">[Empedobacter] haloabium</name>
    <dbReference type="NCBI Taxonomy" id="592317"/>
    <lineage>
        <taxon>Bacteria</taxon>
        <taxon>Pseudomonadati</taxon>
        <taxon>Pseudomonadota</taxon>
        <taxon>Betaproteobacteria</taxon>
        <taxon>Burkholderiales</taxon>
        <taxon>Oxalobacteraceae</taxon>
        <taxon>Telluria group</taxon>
        <taxon>Telluria group incertae sedis</taxon>
    </lineage>
</organism>
<reference evidence="6 7" key="1">
    <citation type="journal article" date="2019" name="Int. J. Syst. Evol. Microbiol.">
        <title>The Draft Whole-Genome Sequence of the Antibiotic Producer Empedobacter haloabium ATCC 31962 Provides Indications for Its Taxonomic Reclassification.</title>
        <authorList>
            <person name="Miess H."/>
            <person name="Arlt P."/>
            <person name="Apel A.K."/>
            <person name="Weber T."/>
            <person name="Nieselt K."/>
            <person name="Hanssen F."/>
            <person name="Czemmel S."/>
            <person name="Nahnsen S."/>
            <person name="Gross H."/>
        </authorList>
    </citation>
    <scope>NUCLEOTIDE SEQUENCE [LARGE SCALE GENOMIC DNA]</scope>
    <source>
        <strain evidence="6 7">ATCC 31962</strain>
    </source>
</reference>
<dbReference type="PANTHER" id="PTHR43353">
    <property type="entry name" value="SUCCINATE-SEMIALDEHYDE DEHYDROGENASE, MITOCHONDRIAL"/>
    <property type="match status" value="1"/>
</dbReference>
<comment type="similarity">
    <text evidence="1 4">Belongs to the aldehyde dehydrogenase family.</text>
</comment>
<dbReference type="SUPFAM" id="SSF53720">
    <property type="entry name" value="ALDH-like"/>
    <property type="match status" value="1"/>
</dbReference>
<dbReference type="NCBIfam" id="TIGR01780">
    <property type="entry name" value="SSADH"/>
    <property type="match status" value="1"/>
</dbReference>
<feature type="active site" evidence="3">
    <location>
        <position position="255"/>
    </location>
</feature>
<dbReference type="InterPro" id="IPR050740">
    <property type="entry name" value="Aldehyde_DH_Superfamily"/>
</dbReference>
<dbReference type="InterPro" id="IPR016160">
    <property type="entry name" value="Ald_DH_CS_CYS"/>
</dbReference>
<dbReference type="InterPro" id="IPR016161">
    <property type="entry name" value="Ald_DH/histidinol_DH"/>
</dbReference>
<dbReference type="InterPro" id="IPR029510">
    <property type="entry name" value="Ald_DH_CS_GLU"/>
</dbReference>
<dbReference type="Pfam" id="PF00171">
    <property type="entry name" value="Aldedh"/>
    <property type="match status" value="1"/>
</dbReference>
<dbReference type="NCBIfam" id="NF008415">
    <property type="entry name" value="PRK11241.1"/>
    <property type="match status" value="1"/>
</dbReference>
<dbReference type="Gene3D" id="3.40.309.10">
    <property type="entry name" value="Aldehyde Dehydrogenase, Chain A, domain 2"/>
    <property type="match status" value="1"/>
</dbReference>
<dbReference type="Gene3D" id="3.40.605.10">
    <property type="entry name" value="Aldehyde Dehydrogenase, Chain A, domain 1"/>
    <property type="match status" value="1"/>
</dbReference>
<gene>
    <name evidence="6" type="primary">gabD</name>
    <name evidence="6" type="ORF">E7V67_027560</name>
</gene>
<accession>A0ABZ1UKX8</accession>
<evidence type="ECO:0000313" key="6">
    <source>
        <dbReference type="EMBL" id="WUR13397.1"/>
    </source>
</evidence>